<evidence type="ECO:0000313" key="1">
    <source>
        <dbReference type="EMBL" id="NHN33660.1"/>
    </source>
</evidence>
<dbReference type="Proteomes" id="UP001165962">
    <property type="component" value="Unassembled WGS sequence"/>
</dbReference>
<dbReference type="EMBL" id="JAAOIW010000013">
    <property type="protein sequence ID" value="NHN33660.1"/>
    <property type="molecule type" value="Genomic_DNA"/>
</dbReference>
<keyword evidence="2" id="KW-1185">Reference proteome</keyword>
<protein>
    <submittedName>
        <fullName evidence="1">Uncharacterized protein</fullName>
    </submittedName>
</protein>
<comment type="caution">
    <text evidence="1">The sequence shown here is derived from an EMBL/GenBank/DDBJ whole genome shotgun (WGS) entry which is preliminary data.</text>
</comment>
<evidence type="ECO:0000313" key="2">
    <source>
        <dbReference type="Proteomes" id="UP001165962"/>
    </source>
</evidence>
<reference evidence="1" key="1">
    <citation type="submission" date="2020-03" db="EMBL/GenBank/DDBJ databases">
        <title>Draft sequencing of Paenibacilllus sp. S3N08.</title>
        <authorList>
            <person name="Kim D.-U."/>
        </authorList>
    </citation>
    <scope>NUCLEOTIDE SEQUENCE</scope>
    <source>
        <strain evidence="1">S3N08</strain>
    </source>
</reference>
<name>A0ABX0JIP2_9BACL</name>
<organism evidence="1 2">
    <name type="scientific">Paenibacillus agricola</name>
    <dbReference type="NCBI Taxonomy" id="2716264"/>
    <lineage>
        <taxon>Bacteria</taxon>
        <taxon>Bacillati</taxon>
        <taxon>Bacillota</taxon>
        <taxon>Bacilli</taxon>
        <taxon>Bacillales</taxon>
        <taxon>Paenibacillaceae</taxon>
        <taxon>Paenibacillus</taxon>
    </lineage>
</organism>
<accession>A0ABX0JIP2</accession>
<gene>
    <name evidence="1" type="ORF">G9U52_27970</name>
</gene>
<proteinExistence type="predicted"/>
<sequence>MQIKQDCRFFSAKLMDMDIGRSFEHIISPFKEEVILVDEGVMIGGTYRGIRLQKVRKAHERE</sequence>